<organism evidence="2">
    <name type="scientific">marine metagenome</name>
    <dbReference type="NCBI Taxonomy" id="408172"/>
    <lineage>
        <taxon>unclassified sequences</taxon>
        <taxon>metagenomes</taxon>
        <taxon>ecological metagenomes</taxon>
    </lineage>
</organism>
<feature type="region of interest" description="Disordered" evidence="1">
    <location>
        <begin position="88"/>
        <end position="124"/>
    </location>
</feature>
<dbReference type="EMBL" id="UINC01137065">
    <property type="protein sequence ID" value="SVD22179.1"/>
    <property type="molecule type" value="Genomic_DNA"/>
</dbReference>
<proteinExistence type="predicted"/>
<name>A0A382TJ86_9ZZZZ</name>
<gene>
    <name evidence="2" type="ORF">METZ01_LOCUS375033</name>
</gene>
<feature type="non-terminal residue" evidence="2">
    <location>
        <position position="1"/>
    </location>
</feature>
<reference evidence="2" key="1">
    <citation type="submission" date="2018-05" db="EMBL/GenBank/DDBJ databases">
        <authorList>
            <person name="Lanie J.A."/>
            <person name="Ng W.-L."/>
            <person name="Kazmierczak K.M."/>
            <person name="Andrzejewski T.M."/>
            <person name="Davidsen T.M."/>
            <person name="Wayne K.J."/>
            <person name="Tettelin H."/>
            <person name="Glass J.I."/>
            <person name="Rusch D."/>
            <person name="Podicherti R."/>
            <person name="Tsui H.-C.T."/>
            <person name="Winkler M.E."/>
        </authorList>
    </citation>
    <scope>NUCLEOTIDE SEQUENCE</scope>
</reference>
<protein>
    <submittedName>
        <fullName evidence="2">Uncharacterized protein</fullName>
    </submittedName>
</protein>
<evidence type="ECO:0000313" key="2">
    <source>
        <dbReference type="EMBL" id="SVD22179.1"/>
    </source>
</evidence>
<feature type="compositionally biased region" description="Basic and acidic residues" evidence="1">
    <location>
        <begin position="91"/>
        <end position="111"/>
    </location>
</feature>
<evidence type="ECO:0000256" key="1">
    <source>
        <dbReference type="SAM" id="MobiDB-lite"/>
    </source>
</evidence>
<accession>A0A382TJ86</accession>
<dbReference type="AlphaFoldDB" id="A0A382TJ86"/>
<sequence length="124" mass="14198">VEDVPKLPEEHLEKAKEIISRHRTKKNCKRCYDRGYQGVNQLNMAITCYKCVDEEKVTEEWQAHVRDTPALAQAYGDYFEADEAEEAEIAGEEKPQVTHEQGRRVSADRSRRGGASQPHRSVGR</sequence>